<dbReference type="AlphaFoldDB" id="A0AA39MQQ4"/>
<accession>A0AA39MQQ4</accession>
<organism evidence="1 2">
    <name type="scientific">Armillaria borealis</name>
    <dbReference type="NCBI Taxonomy" id="47425"/>
    <lineage>
        <taxon>Eukaryota</taxon>
        <taxon>Fungi</taxon>
        <taxon>Dikarya</taxon>
        <taxon>Basidiomycota</taxon>
        <taxon>Agaricomycotina</taxon>
        <taxon>Agaricomycetes</taxon>
        <taxon>Agaricomycetidae</taxon>
        <taxon>Agaricales</taxon>
        <taxon>Marasmiineae</taxon>
        <taxon>Physalacriaceae</taxon>
        <taxon>Armillaria</taxon>
    </lineage>
</organism>
<evidence type="ECO:0000313" key="2">
    <source>
        <dbReference type="Proteomes" id="UP001175226"/>
    </source>
</evidence>
<gene>
    <name evidence="1" type="ORF">EV421DRAFT_2019379</name>
</gene>
<dbReference type="Proteomes" id="UP001175226">
    <property type="component" value="Unassembled WGS sequence"/>
</dbReference>
<feature type="non-terminal residue" evidence="1">
    <location>
        <position position="228"/>
    </location>
</feature>
<name>A0AA39MQQ4_9AGAR</name>
<dbReference type="EMBL" id="JAUEPT010000025">
    <property type="protein sequence ID" value="KAK0442549.1"/>
    <property type="molecule type" value="Genomic_DNA"/>
</dbReference>
<reference evidence="1" key="1">
    <citation type="submission" date="2023-06" db="EMBL/GenBank/DDBJ databases">
        <authorList>
            <consortium name="Lawrence Berkeley National Laboratory"/>
            <person name="Ahrendt S."/>
            <person name="Sahu N."/>
            <person name="Indic B."/>
            <person name="Wong-Bajracharya J."/>
            <person name="Merenyi Z."/>
            <person name="Ke H.-M."/>
            <person name="Monk M."/>
            <person name="Kocsube S."/>
            <person name="Drula E."/>
            <person name="Lipzen A."/>
            <person name="Balint B."/>
            <person name="Henrissat B."/>
            <person name="Andreopoulos B."/>
            <person name="Martin F.M."/>
            <person name="Harder C.B."/>
            <person name="Rigling D."/>
            <person name="Ford K.L."/>
            <person name="Foster G.D."/>
            <person name="Pangilinan J."/>
            <person name="Papanicolaou A."/>
            <person name="Barry K."/>
            <person name="LaButti K."/>
            <person name="Viragh M."/>
            <person name="Koriabine M."/>
            <person name="Yan M."/>
            <person name="Riley R."/>
            <person name="Champramary S."/>
            <person name="Plett K.L."/>
            <person name="Tsai I.J."/>
            <person name="Slot J."/>
            <person name="Sipos G."/>
            <person name="Plett J."/>
            <person name="Nagy L.G."/>
            <person name="Grigoriev I.V."/>
        </authorList>
    </citation>
    <scope>NUCLEOTIDE SEQUENCE</scope>
    <source>
        <strain evidence="1">FPL87.14</strain>
    </source>
</reference>
<keyword evidence="2" id="KW-1185">Reference proteome</keyword>
<proteinExistence type="predicted"/>
<protein>
    <submittedName>
        <fullName evidence="1">Uncharacterized protein</fullName>
    </submittedName>
</protein>
<sequence>MLLHALPFLASLAPFGRRIGVGLNKDNFEEGKKSGPRVEKLALHYLQSQQKFVGFCQHVLKPSHLRKNVEREGWTTDWTFPANRNHNGLGEREMPTIGHHMFNVETNRNHKTTVSADHESGNCTKLDACRSNVVKGQSTQLTEGCRQKFGIRQVDRTFALFLATRDKGWDNSQFSYGGLCTSALLKILTTSFCGRRGDDIRFSHYQVSSTMVQKMYGGQPRTISCTSR</sequence>
<evidence type="ECO:0000313" key="1">
    <source>
        <dbReference type="EMBL" id="KAK0442549.1"/>
    </source>
</evidence>
<comment type="caution">
    <text evidence="1">The sequence shown here is derived from an EMBL/GenBank/DDBJ whole genome shotgun (WGS) entry which is preliminary data.</text>
</comment>